<dbReference type="HOGENOM" id="CLU_2593617_0_0_1"/>
<dbReference type="AlphaFoldDB" id="J3LTB1"/>
<dbReference type="Proteomes" id="UP000006038">
    <property type="component" value="Chromosome 3"/>
</dbReference>
<dbReference type="Gramene" id="OB03G42870.1">
    <property type="protein sequence ID" value="OB03G42870.1"/>
    <property type="gene ID" value="OB03G42870"/>
</dbReference>
<evidence type="ECO:0000313" key="3">
    <source>
        <dbReference type="Proteomes" id="UP000006038"/>
    </source>
</evidence>
<feature type="region of interest" description="Disordered" evidence="1">
    <location>
        <begin position="1"/>
        <end position="80"/>
    </location>
</feature>
<accession>J3LTB1</accession>
<reference evidence="2" key="1">
    <citation type="journal article" date="2013" name="Nat. Commun.">
        <title>Whole-genome sequencing of Oryza brachyantha reveals mechanisms underlying Oryza genome evolution.</title>
        <authorList>
            <person name="Chen J."/>
            <person name="Huang Q."/>
            <person name="Gao D."/>
            <person name="Wang J."/>
            <person name="Lang Y."/>
            <person name="Liu T."/>
            <person name="Li B."/>
            <person name="Bai Z."/>
            <person name="Luis Goicoechea J."/>
            <person name="Liang C."/>
            <person name="Chen C."/>
            <person name="Zhang W."/>
            <person name="Sun S."/>
            <person name="Liao Y."/>
            <person name="Zhang X."/>
            <person name="Yang L."/>
            <person name="Song C."/>
            <person name="Wang M."/>
            <person name="Shi J."/>
            <person name="Liu G."/>
            <person name="Liu J."/>
            <person name="Zhou H."/>
            <person name="Zhou W."/>
            <person name="Yu Q."/>
            <person name="An N."/>
            <person name="Chen Y."/>
            <person name="Cai Q."/>
            <person name="Wang B."/>
            <person name="Liu B."/>
            <person name="Min J."/>
            <person name="Huang Y."/>
            <person name="Wu H."/>
            <person name="Li Z."/>
            <person name="Zhang Y."/>
            <person name="Yin Y."/>
            <person name="Song W."/>
            <person name="Jiang J."/>
            <person name="Jackson S.A."/>
            <person name="Wing R.A."/>
            <person name="Wang J."/>
            <person name="Chen M."/>
        </authorList>
    </citation>
    <scope>NUCLEOTIDE SEQUENCE [LARGE SCALE GENOMIC DNA]</scope>
    <source>
        <strain evidence="2">cv. IRGC 101232</strain>
    </source>
</reference>
<keyword evidence="3" id="KW-1185">Reference proteome</keyword>
<dbReference type="EnsemblPlants" id="OB03G42870.1">
    <property type="protein sequence ID" value="OB03G42870.1"/>
    <property type="gene ID" value="OB03G42870"/>
</dbReference>
<evidence type="ECO:0000256" key="1">
    <source>
        <dbReference type="SAM" id="MobiDB-lite"/>
    </source>
</evidence>
<proteinExistence type="predicted"/>
<name>J3LTB1_ORYBR</name>
<sequence>MNPQSKPADELGSGGKGDLPFNSARAEAGRDAGVAPPNLLADRARGTVGGGGRRRHTPEPPAREGSSASPPVARCSLLGP</sequence>
<reference evidence="2" key="2">
    <citation type="submission" date="2013-04" db="UniProtKB">
        <authorList>
            <consortium name="EnsemblPlants"/>
        </authorList>
    </citation>
    <scope>IDENTIFICATION</scope>
</reference>
<evidence type="ECO:0000313" key="2">
    <source>
        <dbReference type="EnsemblPlants" id="OB03G42870.1"/>
    </source>
</evidence>
<organism evidence="2">
    <name type="scientific">Oryza brachyantha</name>
    <name type="common">malo sina</name>
    <dbReference type="NCBI Taxonomy" id="4533"/>
    <lineage>
        <taxon>Eukaryota</taxon>
        <taxon>Viridiplantae</taxon>
        <taxon>Streptophyta</taxon>
        <taxon>Embryophyta</taxon>
        <taxon>Tracheophyta</taxon>
        <taxon>Spermatophyta</taxon>
        <taxon>Magnoliopsida</taxon>
        <taxon>Liliopsida</taxon>
        <taxon>Poales</taxon>
        <taxon>Poaceae</taxon>
        <taxon>BOP clade</taxon>
        <taxon>Oryzoideae</taxon>
        <taxon>Oryzeae</taxon>
        <taxon>Oryzinae</taxon>
        <taxon>Oryza</taxon>
    </lineage>
</organism>
<protein>
    <submittedName>
        <fullName evidence="2">Uncharacterized protein</fullName>
    </submittedName>
</protein>